<evidence type="ECO:0000313" key="2">
    <source>
        <dbReference type="Proteomes" id="UP001206236"/>
    </source>
</evidence>
<dbReference type="Pfam" id="PF05717">
    <property type="entry name" value="TnpB_IS66"/>
    <property type="match status" value="1"/>
</dbReference>
<dbReference type="PANTHER" id="PTHR36455">
    <property type="match status" value="1"/>
</dbReference>
<name>A0AAW5KRM2_9FIRM</name>
<comment type="caution">
    <text evidence="1">The sequence shown here is derived from an EMBL/GenBank/DDBJ whole genome shotgun (WGS) entry which is preliminary data.</text>
</comment>
<proteinExistence type="predicted"/>
<dbReference type="PANTHER" id="PTHR36455:SF1">
    <property type="entry name" value="BLR8292 PROTEIN"/>
    <property type="match status" value="1"/>
</dbReference>
<evidence type="ECO:0000313" key="1">
    <source>
        <dbReference type="EMBL" id="MCQ5154509.1"/>
    </source>
</evidence>
<dbReference type="AlphaFoldDB" id="A0AAW5KRM2"/>
<organism evidence="1 2">
    <name type="scientific">Ruminococcus bicirculans</name>
    <name type="common">ex Wegman et al. 2014</name>
    <dbReference type="NCBI Taxonomy" id="1160721"/>
    <lineage>
        <taxon>Bacteria</taxon>
        <taxon>Bacillati</taxon>
        <taxon>Bacillota</taxon>
        <taxon>Clostridia</taxon>
        <taxon>Eubacteriales</taxon>
        <taxon>Oscillospiraceae</taxon>
        <taxon>Ruminococcus</taxon>
    </lineage>
</organism>
<dbReference type="InterPro" id="IPR008878">
    <property type="entry name" value="Transposase_IS66_Orf2"/>
</dbReference>
<dbReference type="Proteomes" id="UP001206236">
    <property type="component" value="Unassembled WGS sequence"/>
</dbReference>
<protein>
    <submittedName>
        <fullName evidence="1">IS66 family insertion sequence element accessory protein TnpB</fullName>
    </submittedName>
</protein>
<dbReference type="RefSeq" id="WP_118158523.1">
    <property type="nucleotide sequence ID" value="NZ_JANGCN010000098.1"/>
</dbReference>
<dbReference type="NCBIfam" id="NF033819">
    <property type="entry name" value="IS66_TnpB"/>
    <property type="match status" value="1"/>
</dbReference>
<reference evidence="1" key="1">
    <citation type="submission" date="2022-06" db="EMBL/GenBank/DDBJ databases">
        <title>Isolation of gut microbiota from human fecal samples.</title>
        <authorList>
            <person name="Pamer E.G."/>
            <person name="Barat B."/>
            <person name="Waligurski E."/>
            <person name="Medina S."/>
            <person name="Paddock L."/>
            <person name="Mostad J."/>
        </authorList>
    </citation>
    <scope>NUCLEOTIDE SEQUENCE</scope>
    <source>
        <strain evidence="1">DFI.5.57</strain>
    </source>
</reference>
<accession>A0AAW5KRM2</accession>
<sequence>MIGDVSHAEHIYIVCGYTDMRKAIDGLAAIVQQNFGLDVFSGSLFLFCGKRCDRIKALIWEEDGFVLLYKRLENGKYKWPRDSNEAKLITQKEFRWLMEGLSIDQKTAIKPAKKGKVC</sequence>
<dbReference type="EMBL" id="JANGCN010000098">
    <property type="protein sequence ID" value="MCQ5154509.1"/>
    <property type="molecule type" value="Genomic_DNA"/>
</dbReference>
<gene>
    <name evidence="1" type="primary">tnpB</name>
    <name evidence="1" type="ORF">NE632_14580</name>
</gene>